<proteinExistence type="predicted"/>
<reference evidence="4" key="1">
    <citation type="submission" date="2022-08" db="EMBL/GenBank/DDBJ databases">
        <title>Genome Sequence of the sulphate-reducing bacterium, Pseudodesulfovibrio portus JCM14722.</title>
        <authorList>
            <person name="Kondo R."/>
            <person name="Kataoka T."/>
        </authorList>
    </citation>
    <scope>NUCLEOTIDE SEQUENCE</scope>
    <source>
        <strain evidence="4">JCM 14722</strain>
    </source>
</reference>
<feature type="compositionally biased region" description="Polar residues" evidence="1">
    <location>
        <begin position="264"/>
        <end position="274"/>
    </location>
</feature>
<evidence type="ECO:0000313" key="5">
    <source>
        <dbReference type="Proteomes" id="UP001061361"/>
    </source>
</evidence>
<feature type="compositionally biased region" description="Basic and acidic residues" evidence="1">
    <location>
        <begin position="275"/>
        <end position="285"/>
    </location>
</feature>
<feature type="region of interest" description="Disordered" evidence="1">
    <location>
        <begin position="249"/>
        <end position="298"/>
    </location>
</feature>
<gene>
    <name evidence="4" type="ORF">JCM14722_07200</name>
</gene>
<keyword evidence="2" id="KW-0732">Signal</keyword>
<evidence type="ECO:0000256" key="2">
    <source>
        <dbReference type="SAM" id="SignalP"/>
    </source>
</evidence>
<evidence type="ECO:0000259" key="3">
    <source>
        <dbReference type="Pfam" id="PF04773"/>
    </source>
</evidence>
<evidence type="ECO:0000313" key="4">
    <source>
        <dbReference type="EMBL" id="BDQ33178.1"/>
    </source>
</evidence>
<dbReference type="Proteomes" id="UP001061361">
    <property type="component" value="Chromosome"/>
</dbReference>
<feature type="domain" description="FecR protein" evidence="3">
    <location>
        <begin position="70"/>
        <end position="157"/>
    </location>
</feature>
<dbReference type="Pfam" id="PF04773">
    <property type="entry name" value="FecR"/>
    <property type="match status" value="1"/>
</dbReference>
<sequence length="298" mass="31669">MMKPKRTARLAVAVALLICLAPLTVFGAEPPENLPNAIGEVVYMVGTVKAEQPDGTVRELDLKKQVIPKDVIVTSTKSSVEIVFKDDSVFSQGSSARISLDEFIYSGKQTASKLLFKMGEGTFRYVTGQIVKQNPDGFALETPTTTIGIRGTEVYATVTPSLERVGNLDLSAGHTMSVGPQEISRPMHAVSVDPTTGSVSAPEPVSPEEARAVIKAAPQTTQGEPGAKNEDVDDMTRKVDAFSANINRTKDELGTGKPDYQDLHTLSLQQSGQKSAERDNDKAEEAQSAAEGGGGGGY</sequence>
<feature type="signal peptide" evidence="2">
    <location>
        <begin position="1"/>
        <end position="27"/>
    </location>
</feature>
<evidence type="ECO:0000256" key="1">
    <source>
        <dbReference type="SAM" id="MobiDB-lite"/>
    </source>
</evidence>
<protein>
    <recommendedName>
        <fullName evidence="3">FecR protein domain-containing protein</fullName>
    </recommendedName>
</protein>
<dbReference type="EMBL" id="AP026708">
    <property type="protein sequence ID" value="BDQ33178.1"/>
    <property type="molecule type" value="Genomic_DNA"/>
</dbReference>
<feature type="compositionally biased region" description="Basic and acidic residues" evidence="1">
    <location>
        <begin position="249"/>
        <end position="262"/>
    </location>
</feature>
<dbReference type="InterPro" id="IPR006860">
    <property type="entry name" value="FecR"/>
</dbReference>
<accession>A0ABN6RTZ9</accession>
<organism evidence="4 5">
    <name type="scientific">Pseudodesulfovibrio portus</name>
    <dbReference type="NCBI Taxonomy" id="231439"/>
    <lineage>
        <taxon>Bacteria</taxon>
        <taxon>Pseudomonadati</taxon>
        <taxon>Thermodesulfobacteriota</taxon>
        <taxon>Desulfovibrionia</taxon>
        <taxon>Desulfovibrionales</taxon>
        <taxon>Desulfovibrionaceae</taxon>
    </lineage>
</organism>
<dbReference type="PANTHER" id="PTHR38731:SF1">
    <property type="entry name" value="FECR PROTEIN DOMAIN-CONTAINING PROTEIN"/>
    <property type="match status" value="1"/>
</dbReference>
<keyword evidence="5" id="KW-1185">Reference proteome</keyword>
<feature type="chain" id="PRO_5047395529" description="FecR protein domain-containing protein" evidence="2">
    <location>
        <begin position="28"/>
        <end position="298"/>
    </location>
</feature>
<feature type="region of interest" description="Disordered" evidence="1">
    <location>
        <begin position="215"/>
        <end position="235"/>
    </location>
</feature>
<dbReference type="PANTHER" id="PTHR38731">
    <property type="entry name" value="LIPL45-RELATED LIPOPROTEIN-RELATED"/>
    <property type="match status" value="1"/>
</dbReference>
<name>A0ABN6RTZ9_9BACT</name>